<reference evidence="8" key="1">
    <citation type="journal article" date="2014" name="Front. Microbiol.">
        <title>High frequency of phylogenetically diverse reductive dehalogenase-homologous genes in deep subseafloor sedimentary metagenomes.</title>
        <authorList>
            <person name="Kawai M."/>
            <person name="Futagami T."/>
            <person name="Toyoda A."/>
            <person name="Takaki Y."/>
            <person name="Nishi S."/>
            <person name="Hori S."/>
            <person name="Arai W."/>
            <person name="Tsubouchi T."/>
            <person name="Morono Y."/>
            <person name="Uchiyama I."/>
            <person name="Ito T."/>
            <person name="Fujiyama A."/>
            <person name="Inagaki F."/>
            <person name="Takami H."/>
        </authorList>
    </citation>
    <scope>NUCLEOTIDE SEQUENCE</scope>
    <source>
        <strain evidence="8">Expedition CK06-06</strain>
    </source>
</reference>
<feature type="transmembrane region" description="Helical" evidence="7">
    <location>
        <begin position="53"/>
        <end position="83"/>
    </location>
</feature>
<feature type="transmembrane region" description="Helical" evidence="7">
    <location>
        <begin position="129"/>
        <end position="148"/>
    </location>
</feature>
<evidence type="ECO:0008006" key="9">
    <source>
        <dbReference type="Google" id="ProtNLM"/>
    </source>
</evidence>
<sequence length="149" mass="16978">MNWFLNVILIIFFAVFQTTVMPEISIKFGIANIIFVIFVTLLFLRFFEKSLVWAALGGLVLDFLSSTPAGLFFFSFIIIYFVLATFLKILEFKEFLALLVIIFISSILLDLLMIFYLNIAGLGLSIGSFYNIIILDSVLNVIFICIVYP</sequence>
<protein>
    <recommendedName>
        <fullName evidence="9">Rod shape-determining protein MreD</fullName>
    </recommendedName>
</protein>
<keyword evidence="2" id="KW-1003">Cell membrane</keyword>
<feature type="transmembrane region" description="Helical" evidence="7">
    <location>
        <begin position="95"/>
        <end position="117"/>
    </location>
</feature>
<keyword evidence="5 7" id="KW-1133">Transmembrane helix</keyword>
<comment type="caution">
    <text evidence="8">The sequence shown here is derived from an EMBL/GenBank/DDBJ whole genome shotgun (WGS) entry which is preliminary data.</text>
</comment>
<dbReference type="NCBIfam" id="TIGR03426">
    <property type="entry name" value="shape_MreD"/>
    <property type="match status" value="1"/>
</dbReference>
<dbReference type="GO" id="GO:0005886">
    <property type="term" value="C:plasma membrane"/>
    <property type="evidence" value="ECO:0007669"/>
    <property type="project" value="UniProtKB-SubCell"/>
</dbReference>
<keyword evidence="4" id="KW-0133">Cell shape</keyword>
<keyword evidence="6 7" id="KW-0472">Membrane</keyword>
<dbReference type="GO" id="GO:0008360">
    <property type="term" value="P:regulation of cell shape"/>
    <property type="evidence" value="ECO:0007669"/>
    <property type="project" value="UniProtKB-KW"/>
</dbReference>
<evidence type="ECO:0000256" key="4">
    <source>
        <dbReference type="ARBA" id="ARBA00022960"/>
    </source>
</evidence>
<feature type="transmembrane region" description="Helical" evidence="7">
    <location>
        <begin position="6"/>
        <end position="22"/>
    </location>
</feature>
<evidence type="ECO:0000256" key="2">
    <source>
        <dbReference type="ARBA" id="ARBA00022475"/>
    </source>
</evidence>
<feature type="non-terminal residue" evidence="8">
    <location>
        <position position="149"/>
    </location>
</feature>
<evidence type="ECO:0000256" key="5">
    <source>
        <dbReference type="ARBA" id="ARBA00022989"/>
    </source>
</evidence>
<evidence type="ECO:0000313" key="8">
    <source>
        <dbReference type="EMBL" id="GAG63073.1"/>
    </source>
</evidence>
<gene>
    <name evidence="8" type="ORF">S01H4_14625</name>
</gene>
<comment type="subcellular location">
    <subcellularLocation>
        <location evidence="1">Cell membrane</location>
        <topology evidence="1">Multi-pass membrane protein</topology>
    </subcellularLocation>
</comment>
<keyword evidence="3 7" id="KW-0812">Transmembrane</keyword>
<dbReference type="AlphaFoldDB" id="X0ZRL4"/>
<evidence type="ECO:0000256" key="3">
    <source>
        <dbReference type="ARBA" id="ARBA00022692"/>
    </source>
</evidence>
<proteinExistence type="predicted"/>
<evidence type="ECO:0000256" key="1">
    <source>
        <dbReference type="ARBA" id="ARBA00004651"/>
    </source>
</evidence>
<evidence type="ECO:0000256" key="7">
    <source>
        <dbReference type="SAM" id="Phobius"/>
    </source>
</evidence>
<accession>X0ZRL4</accession>
<evidence type="ECO:0000256" key="6">
    <source>
        <dbReference type="ARBA" id="ARBA00023136"/>
    </source>
</evidence>
<feature type="transmembrane region" description="Helical" evidence="7">
    <location>
        <begin position="29"/>
        <end position="47"/>
    </location>
</feature>
<dbReference type="InterPro" id="IPR007227">
    <property type="entry name" value="Cell_shape_determining_MreD"/>
</dbReference>
<dbReference type="EMBL" id="BART01006411">
    <property type="protein sequence ID" value="GAG63073.1"/>
    <property type="molecule type" value="Genomic_DNA"/>
</dbReference>
<name>X0ZRL4_9ZZZZ</name>
<organism evidence="8">
    <name type="scientific">marine sediment metagenome</name>
    <dbReference type="NCBI Taxonomy" id="412755"/>
    <lineage>
        <taxon>unclassified sequences</taxon>
        <taxon>metagenomes</taxon>
        <taxon>ecological metagenomes</taxon>
    </lineage>
</organism>